<dbReference type="InterPro" id="IPR001750">
    <property type="entry name" value="ND/Mrp_TM"/>
</dbReference>
<name>L0HBR4_METFS</name>
<dbReference type="EMBL" id="CP003167">
    <property type="protein sequence ID" value="AGB01241.1"/>
    <property type="molecule type" value="Genomic_DNA"/>
</dbReference>
<comment type="subcellular location">
    <subcellularLocation>
        <location evidence="1">Membrane</location>
        <topology evidence="1">Multi-pass membrane protein</topology>
    </subcellularLocation>
</comment>
<feature type="transmembrane region" description="Helical" evidence="5">
    <location>
        <begin position="614"/>
        <end position="637"/>
    </location>
</feature>
<feature type="transmembrane region" description="Helical" evidence="5">
    <location>
        <begin position="128"/>
        <end position="148"/>
    </location>
</feature>
<feature type="transmembrane region" description="Helical" evidence="5">
    <location>
        <begin position="168"/>
        <end position="184"/>
    </location>
</feature>
<feature type="transmembrane region" description="Helical" evidence="5">
    <location>
        <begin position="220"/>
        <end position="241"/>
    </location>
</feature>
<dbReference type="PANTHER" id="PTHR43373:SF1">
    <property type="entry name" value="NA(+)_H(+) ANTIPORTER SUBUNIT A"/>
    <property type="match status" value="1"/>
</dbReference>
<feature type="transmembrane region" description="Helical" evidence="5">
    <location>
        <begin position="423"/>
        <end position="443"/>
    </location>
</feature>
<feature type="transmembrane region" description="Helical" evidence="5">
    <location>
        <begin position="502"/>
        <end position="526"/>
    </location>
</feature>
<dbReference type="AlphaFoldDB" id="L0HBR4"/>
<keyword evidence="4 5" id="KW-0472">Membrane</keyword>
<feature type="transmembrane region" description="Helical" evidence="5">
    <location>
        <begin position="6"/>
        <end position="25"/>
    </location>
</feature>
<protein>
    <submittedName>
        <fullName evidence="8">NADH:ubiquinone oxidoreductase subunit 5 (Chain L)/multisubunit Na+/H+ antiporter, MnhA subunit</fullName>
    </submittedName>
</protein>
<keyword evidence="8" id="KW-0830">Ubiquinone</keyword>
<feature type="transmembrane region" description="Helical" evidence="5">
    <location>
        <begin position="69"/>
        <end position="87"/>
    </location>
</feature>
<feature type="transmembrane region" description="Helical" evidence="5">
    <location>
        <begin position="253"/>
        <end position="274"/>
    </location>
</feature>
<evidence type="ECO:0000313" key="9">
    <source>
        <dbReference type="Proteomes" id="UP000010824"/>
    </source>
</evidence>
<feature type="domain" description="NADH-Ubiquinone oxidoreductase (complex I) chain 5 N-terminal" evidence="7">
    <location>
        <begin position="120"/>
        <end position="153"/>
    </location>
</feature>
<dbReference type="Pfam" id="PF00662">
    <property type="entry name" value="Proton_antipo_N"/>
    <property type="match status" value="1"/>
</dbReference>
<accession>L0HBR4</accession>
<dbReference type="PANTHER" id="PTHR43373">
    <property type="entry name" value="NA(+)/H(+) ANTIPORTER SUBUNIT"/>
    <property type="match status" value="1"/>
</dbReference>
<feature type="transmembrane region" description="Helical" evidence="5">
    <location>
        <begin position="546"/>
        <end position="565"/>
    </location>
</feature>
<reference evidence="9" key="1">
    <citation type="submission" date="2011-12" db="EMBL/GenBank/DDBJ databases">
        <title>Complete sequence of Methanoregula formicicum SMSP.</title>
        <authorList>
            <person name="Lucas S."/>
            <person name="Han J."/>
            <person name="Lapidus A."/>
            <person name="Cheng J.-F."/>
            <person name="Goodwin L."/>
            <person name="Pitluck S."/>
            <person name="Peters L."/>
            <person name="Ovchinnikova G."/>
            <person name="Teshima H."/>
            <person name="Detter J.C."/>
            <person name="Han C."/>
            <person name="Tapia R."/>
            <person name="Land M."/>
            <person name="Hauser L."/>
            <person name="Kyrpides N."/>
            <person name="Ivanova N."/>
            <person name="Pagani I."/>
            <person name="Imachi H."/>
            <person name="Tamaki H."/>
            <person name="Sekiguchi Y."/>
            <person name="Kamagata Y."/>
            <person name="Cadillo-Quiroz H."/>
            <person name="Zinder S."/>
            <person name="Liu W.-T."/>
            <person name="Woyke T."/>
        </authorList>
    </citation>
    <scope>NUCLEOTIDE SEQUENCE [LARGE SCALE GENOMIC DNA]</scope>
    <source>
        <strain evidence="9">DSM 22288 / NBRC 105244 / SMSP</strain>
    </source>
</reference>
<evidence type="ECO:0000256" key="2">
    <source>
        <dbReference type="ARBA" id="ARBA00022692"/>
    </source>
</evidence>
<keyword evidence="2 5" id="KW-0812">Transmembrane</keyword>
<evidence type="ECO:0000256" key="5">
    <source>
        <dbReference type="SAM" id="Phobius"/>
    </source>
</evidence>
<keyword evidence="9" id="KW-1185">Reference proteome</keyword>
<dbReference type="InterPro" id="IPR001516">
    <property type="entry name" value="Proton_antipo_N"/>
</dbReference>
<dbReference type="GO" id="GO:0016020">
    <property type="term" value="C:membrane"/>
    <property type="evidence" value="ECO:0007669"/>
    <property type="project" value="UniProtKB-SubCell"/>
</dbReference>
<reference evidence="8 9" key="2">
    <citation type="journal article" date="2014" name="Genome Announc.">
        <title>Complete Genome Sequence of Methanoregula formicica SMSPT, a Mesophilic Hydrogenotrophic Methanogen Isolated from a Methanogenic Upflow Anaerobic Sludge Blanket Reactor.</title>
        <authorList>
            <person name="Yamamoto K."/>
            <person name="Tamaki H."/>
            <person name="Cadillo-Quiroz H."/>
            <person name="Imachi H."/>
            <person name="Kyrpides N."/>
            <person name="Woyke T."/>
            <person name="Goodwin L."/>
            <person name="Zinder S.H."/>
            <person name="Kamagata Y."/>
            <person name="Liu W.T."/>
        </authorList>
    </citation>
    <scope>NUCLEOTIDE SEQUENCE [LARGE SCALE GENOMIC DNA]</scope>
    <source>
        <strain evidence="9">DSM 22288 / NBRC 105244 / SMSP</strain>
    </source>
</reference>
<dbReference type="InParanoid" id="L0HBR4"/>
<dbReference type="InterPro" id="IPR050616">
    <property type="entry name" value="CPA3_Na-H_Antiporter_A"/>
</dbReference>
<keyword evidence="3 5" id="KW-1133">Transmembrane helix</keyword>
<feature type="transmembrane region" description="Helical" evidence="5">
    <location>
        <begin position="94"/>
        <end position="116"/>
    </location>
</feature>
<gene>
    <name evidence="8" type="ordered locus">Metfor_0158</name>
</gene>
<feature type="transmembrane region" description="Helical" evidence="5">
    <location>
        <begin position="455"/>
        <end position="481"/>
    </location>
</feature>
<evidence type="ECO:0000256" key="4">
    <source>
        <dbReference type="ARBA" id="ARBA00023136"/>
    </source>
</evidence>
<feature type="domain" description="NADH:quinone oxidoreductase/Mrp antiporter transmembrane" evidence="6">
    <location>
        <begin position="185"/>
        <end position="463"/>
    </location>
</feature>
<proteinExistence type="predicted"/>
<evidence type="ECO:0000256" key="1">
    <source>
        <dbReference type="ARBA" id="ARBA00004141"/>
    </source>
</evidence>
<feature type="transmembrane region" description="Helical" evidence="5">
    <location>
        <begin position="378"/>
        <end position="402"/>
    </location>
</feature>
<feature type="transmembrane region" description="Helical" evidence="5">
    <location>
        <begin position="32"/>
        <end position="49"/>
    </location>
</feature>
<feature type="transmembrane region" description="Helical" evidence="5">
    <location>
        <begin position="326"/>
        <end position="346"/>
    </location>
</feature>
<feature type="transmembrane region" description="Helical" evidence="5">
    <location>
        <begin position="190"/>
        <end position="208"/>
    </location>
</feature>
<dbReference type="Proteomes" id="UP000010824">
    <property type="component" value="Chromosome"/>
</dbReference>
<dbReference type="PRINTS" id="PR01434">
    <property type="entry name" value="NADHDHGNASE5"/>
</dbReference>
<dbReference type="KEGG" id="mfo:Metfor_0158"/>
<feature type="transmembrane region" description="Helical" evidence="5">
    <location>
        <begin position="286"/>
        <end position="314"/>
    </location>
</feature>
<dbReference type="Pfam" id="PF00361">
    <property type="entry name" value="Proton_antipo_M"/>
    <property type="match status" value="1"/>
</dbReference>
<evidence type="ECO:0000259" key="7">
    <source>
        <dbReference type="Pfam" id="PF00662"/>
    </source>
</evidence>
<evidence type="ECO:0000259" key="6">
    <source>
        <dbReference type="Pfam" id="PF00361"/>
    </source>
</evidence>
<dbReference type="STRING" id="593750.Metfor_0158"/>
<evidence type="ECO:0000256" key="3">
    <source>
        <dbReference type="ARBA" id="ARBA00022989"/>
    </source>
</evidence>
<dbReference type="eggNOG" id="arCOG01539">
    <property type="taxonomic scope" value="Archaea"/>
</dbReference>
<dbReference type="HOGENOM" id="CLU_013183_0_0_2"/>
<sequence precursor="true">MQISQLLIFLVLFPLIAAFFLLFAGKSLERNWIVKLAALAIGAISLWLLVAGFDKGMMMFGVSGKALDLAMLAIELVIAVYLLWLGLKHKKYSVVILVVIQAALLLWFELAFGHTLVELPNNLFVDQFSIIMAMIIGIIGSLICVYALGYMETFHEHHKEIADRRGMFFFILFVFLSAMFGLVFSNNLLWVLFFWEITTLCSFLLIGYSQTAEATNNAFLALAMNMLGGVAFVVALIYLATLDPSGRLLELSTLLTSGYAVAIVPAVLICFAGLTKAAQMPFSSWLVGAMVAPTPVSALLHSSTMVKAGVYIIVRFAPVLTGTTEGLMIALVGGFTFLLTSCMAISVSNAKKVLAYSTIANLGLIVACAGVGTYNLMWVAILLIIFHAIAKSLLFLCVGTVEHRIGSRDIEDMGGLIERMPKLALMMFIGMAGMFLAPFGMIISKWAAIEAFIQAPFGLIFIIILAFGGSATLFFWSKWMGKIISVMRHQENVENSIRQDKWIVLWILTALVVIVALIFPLISSTLIEPFIMQIYGQTTRLAEANIIIMLLMLGLLMIMPFSMLFESKTPRIAPPYMAGRTTEGGMKFHGSLGMSRDLVLSNYYLRSYFGEEKLFMVGVLACWGIILIALVMIVGVVL</sequence>
<evidence type="ECO:0000313" key="8">
    <source>
        <dbReference type="EMBL" id="AGB01241.1"/>
    </source>
</evidence>
<organism evidence="8 9">
    <name type="scientific">Methanoregula formicica (strain DSM 22288 / NBRC 105244 / SMSP)</name>
    <dbReference type="NCBI Taxonomy" id="593750"/>
    <lineage>
        <taxon>Archaea</taxon>
        <taxon>Methanobacteriati</taxon>
        <taxon>Methanobacteriota</taxon>
        <taxon>Stenosarchaea group</taxon>
        <taxon>Methanomicrobia</taxon>
        <taxon>Methanomicrobiales</taxon>
        <taxon>Methanoregulaceae</taxon>
        <taxon>Methanoregula</taxon>
    </lineage>
</organism>
<feature type="transmembrane region" description="Helical" evidence="5">
    <location>
        <begin position="353"/>
        <end position="372"/>
    </location>
</feature>